<name>A0A7E4VKL1_PANRE</name>
<evidence type="ECO:0000313" key="2">
    <source>
        <dbReference type="Proteomes" id="UP000492821"/>
    </source>
</evidence>
<reference evidence="3" key="2">
    <citation type="submission" date="2020-10" db="UniProtKB">
        <authorList>
            <consortium name="WormBaseParasite"/>
        </authorList>
    </citation>
    <scope>IDENTIFICATION</scope>
</reference>
<feature type="region of interest" description="Disordered" evidence="1">
    <location>
        <begin position="1"/>
        <end position="39"/>
    </location>
</feature>
<sequence>MQNSTHFGNTNNAQLPPAMHSNPHPIQKKSTAMAPDKGFRIGGSVGRNVICVTTVFEGRRLHRTLVPLVNRQSPTTANLVES</sequence>
<keyword evidence="2" id="KW-1185">Reference proteome</keyword>
<proteinExistence type="predicted"/>
<protein>
    <submittedName>
        <fullName evidence="3">Uncharacterized protein</fullName>
    </submittedName>
</protein>
<dbReference type="WBParaSite" id="Pan_g2236.t1">
    <property type="protein sequence ID" value="Pan_g2236.t1"/>
    <property type="gene ID" value="Pan_g2236"/>
</dbReference>
<evidence type="ECO:0000256" key="1">
    <source>
        <dbReference type="SAM" id="MobiDB-lite"/>
    </source>
</evidence>
<dbReference type="AlphaFoldDB" id="A0A7E4VKL1"/>
<dbReference type="Proteomes" id="UP000492821">
    <property type="component" value="Unassembled WGS sequence"/>
</dbReference>
<evidence type="ECO:0000313" key="3">
    <source>
        <dbReference type="WBParaSite" id="Pan_g2236.t1"/>
    </source>
</evidence>
<accession>A0A7E4VKL1</accession>
<organism evidence="2 3">
    <name type="scientific">Panagrellus redivivus</name>
    <name type="common">Microworm</name>
    <dbReference type="NCBI Taxonomy" id="6233"/>
    <lineage>
        <taxon>Eukaryota</taxon>
        <taxon>Metazoa</taxon>
        <taxon>Ecdysozoa</taxon>
        <taxon>Nematoda</taxon>
        <taxon>Chromadorea</taxon>
        <taxon>Rhabditida</taxon>
        <taxon>Tylenchina</taxon>
        <taxon>Panagrolaimomorpha</taxon>
        <taxon>Panagrolaimoidea</taxon>
        <taxon>Panagrolaimidae</taxon>
        <taxon>Panagrellus</taxon>
    </lineage>
</organism>
<reference evidence="2" key="1">
    <citation type="journal article" date="2013" name="Genetics">
        <title>The draft genome and transcriptome of Panagrellus redivivus are shaped by the harsh demands of a free-living lifestyle.</title>
        <authorList>
            <person name="Srinivasan J."/>
            <person name="Dillman A.R."/>
            <person name="Macchietto M.G."/>
            <person name="Heikkinen L."/>
            <person name="Lakso M."/>
            <person name="Fracchia K.M."/>
            <person name="Antoshechkin I."/>
            <person name="Mortazavi A."/>
            <person name="Wong G."/>
            <person name="Sternberg P.W."/>
        </authorList>
    </citation>
    <scope>NUCLEOTIDE SEQUENCE [LARGE SCALE GENOMIC DNA]</scope>
    <source>
        <strain evidence="2">MT8872</strain>
    </source>
</reference>
<feature type="compositionally biased region" description="Polar residues" evidence="1">
    <location>
        <begin position="1"/>
        <end position="14"/>
    </location>
</feature>